<gene>
    <name evidence="1" type="ORF">KUCAC02_001718</name>
</gene>
<accession>A0ACB9XRF9</accession>
<evidence type="ECO:0000313" key="1">
    <source>
        <dbReference type="EMBL" id="KAI4830065.1"/>
    </source>
</evidence>
<dbReference type="Proteomes" id="UP001057452">
    <property type="component" value="Chromosome 3"/>
</dbReference>
<keyword evidence="2" id="KW-1185">Reference proteome</keyword>
<evidence type="ECO:0000313" key="2">
    <source>
        <dbReference type="Proteomes" id="UP001057452"/>
    </source>
</evidence>
<protein>
    <submittedName>
        <fullName evidence="1">Uncharacterized protein</fullName>
    </submittedName>
</protein>
<feature type="non-terminal residue" evidence="1">
    <location>
        <position position="1"/>
    </location>
</feature>
<proteinExistence type="predicted"/>
<comment type="caution">
    <text evidence="1">The sequence shown here is derived from an EMBL/GenBank/DDBJ whole genome shotgun (WGS) entry which is preliminary data.</text>
</comment>
<reference evidence="1" key="1">
    <citation type="submission" date="2022-05" db="EMBL/GenBank/DDBJ databases">
        <title>Chromosome-level genome of Chaenocephalus aceratus.</title>
        <authorList>
            <person name="Park H."/>
        </authorList>
    </citation>
    <scope>NUCLEOTIDE SEQUENCE</scope>
    <source>
        <strain evidence="1">KU_202001</strain>
    </source>
</reference>
<name>A0ACB9XRF9_CHAAC</name>
<dbReference type="EMBL" id="CM043787">
    <property type="protein sequence ID" value="KAI4830065.1"/>
    <property type="molecule type" value="Genomic_DNA"/>
</dbReference>
<organism evidence="1 2">
    <name type="scientific">Chaenocephalus aceratus</name>
    <name type="common">Blackfin icefish</name>
    <name type="synonym">Chaenichthys aceratus</name>
    <dbReference type="NCBI Taxonomy" id="36190"/>
    <lineage>
        <taxon>Eukaryota</taxon>
        <taxon>Metazoa</taxon>
        <taxon>Chordata</taxon>
        <taxon>Craniata</taxon>
        <taxon>Vertebrata</taxon>
        <taxon>Euteleostomi</taxon>
        <taxon>Actinopterygii</taxon>
        <taxon>Neopterygii</taxon>
        <taxon>Teleostei</taxon>
        <taxon>Neoteleostei</taxon>
        <taxon>Acanthomorphata</taxon>
        <taxon>Eupercaria</taxon>
        <taxon>Perciformes</taxon>
        <taxon>Notothenioidei</taxon>
        <taxon>Channichthyidae</taxon>
        <taxon>Chaenocephalus</taxon>
    </lineage>
</organism>
<sequence>ICHKQAFPRLLEIGGASSQHQYGADHQRQGILCQQLGFLSTINNGKQHTSKDVY</sequence>